<evidence type="ECO:0000256" key="1">
    <source>
        <dbReference type="SAM" id="MobiDB-lite"/>
    </source>
</evidence>
<evidence type="ECO:0000313" key="4">
    <source>
        <dbReference type="Proteomes" id="UP000214646"/>
    </source>
</evidence>
<feature type="transmembrane region" description="Helical" evidence="2">
    <location>
        <begin position="104"/>
        <end position="122"/>
    </location>
</feature>
<keyword evidence="4" id="KW-1185">Reference proteome</keyword>
<sequence>MTGVLRTQLTTLAATIADLKERVRVAVAGELARAVSAAVQQVVQAVAAGRTTEPVSESRRRPADRWADDEDDWDRTRDPWADDRGRMSRESAARGEDRPTDPRGIGLTTAVAAGIFVARWWLLRRGTLLAAAGLGLGVGLLGVVGGPAARTAVAVLAAAADVLGATDALGAGAAHLEDG</sequence>
<evidence type="ECO:0000313" key="3">
    <source>
        <dbReference type="EMBL" id="OWK34105.1"/>
    </source>
</evidence>
<dbReference type="RefSeq" id="WP_088260439.1">
    <property type="nucleotide sequence ID" value="NZ_NIDE01000020.1"/>
</dbReference>
<keyword evidence="2" id="KW-0472">Membrane</keyword>
<proteinExistence type="predicted"/>
<feature type="region of interest" description="Disordered" evidence="1">
    <location>
        <begin position="48"/>
        <end position="104"/>
    </location>
</feature>
<name>A0A225DCJ1_9BACT</name>
<feature type="transmembrane region" description="Helical" evidence="2">
    <location>
        <begin position="128"/>
        <end position="149"/>
    </location>
</feature>
<dbReference type="AlphaFoldDB" id="A0A225DCJ1"/>
<accession>A0A225DCJ1</accession>
<feature type="compositionally biased region" description="Basic and acidic residues" evidence="1">
    <location>
        <begin position="56"/>
        <end position="66"/>
    </location>
</feature>
<dbReference type="EMBL" id="NIDE01000020">
    <property type="protein sequence ID" value="OWK34105.1"/>
    <property type="molecule type" value="Genomic_DNA"/>
</dbReference>
<keyword evidence="2" id="KW-1133">Transmembrane helix</keyword>
<keyword evidence="2" id="KW-0812">Transmembrane</keyword>
<evidence type="ECO:0000256" key="2">
    <source>
        <dbReference type="SAM" id="Phobius"/>
    </source>
</evidence>
<dbReference type="Proteomes" id="UP000214646">
    <property type="component" value="Unassembled WGS sequence"/>
</dbReference>
<feature type="compositionally biased region" description="Basic and acidic residues" evidence="1">
    <location>
        <begin position="74"/>
        <end position="101"/>
    </location>
</feature>
<reference evidence="4" key="1">
    <citation type="submission" date="2017-06" db="EMBL/GenBank/DDBJ databases">
        <title>Genome analysis of Fimbriiglobus ruber SP5, the first member of the order Planctomycetales with confirmed chitinolytic capability.</title>
        <authorList>
            <person name="Ravin N.V."/>
            <person name="Rakitin A.L."/>
            <person name="Ivanova A.A."/>
            <person name="Beletsky A.V."/>
            <person name="Kulichevskaya I.S."/>
            <person name="Mardanov A.V."/>
            <person name="Dedysh S.N."/>
        </authorList>
    </citation>
    <scope>NUCLEOTIDE SEQUENCE [LARGE SCALE GENOMIC DNA]</scope>
    <source>
        <strain evidence="4">SP5</strain>
    </source>
</reference>
<comment type="caution">
    <text evidence="3">The sequence shown here is derived from an EMBL/GenBank/DDBJ whole genome shotgun (WGS) entry which is preliminary data.</text>
</comment>
<dbReference type="OrthoDB" id="292903at2"/>
<gene>
    <name evidence="3" type="ORF">FRUB_10076</name>
</gene>
<protein>
    <submittedName>
        <fullName evidence="3">Uncharacterized protein</fullName>
    </submittedName>
</protein>
<organism evidence="3 4">
    <name type="scientific">Fimbriiglobus ruber</name>
    <dbReference type="NCBI Taxonomy" id="1908690"/>
    <lineage>
        <taxon>Bacteria</taxon>
        <taxon>Pseudomonadati</taxon>
        <taxon>Planctomycetota</taxon>
        <taxon>Planctomycetia</taxon>
        <taxon>Gemmatales</taxon>
        <taxon>Gemmataceae</taxon>
        <taxon>Fimbriiglobus</taxon>
    </lineage>
</organism>